<evidence type="ECO:0000259" key="5">
    <source>
        <dbReference type="PROSITE" id="PS01357"/>
    </source>
</evidence>
<evidence type="ECO:0000256" key="3">
    <source>
        <dbReference type="ARBA" id="ARBA00022833"/>
    </source>
</evidence>
<accession>A0A0G4H6W9</accession>
<dbReference type="Gene3D" id="3.30.60.90">
    <property type="match status" value="1"/>
</dbReference>
<dbReference type="AlphaFoldDB" id="A0A0G4H6W9"/>
<dbReference type="Pfam" id="PF00569">
    <property type="entry name" value="ZZ"/>
    <property type="match status" value="1"/>
</dbReference>
<dbReference type="GO" id="GO:0035973">
    <property type="term" value="P:aggrephagy"/>
    <property type="evidence" value="ECO:0007669"/>
    <property type="project" value="TreeGrafter"/>
</dbReference>
<feature type="compositionally biased region" description="Pro residues" evidence="4">
    <location>
        <begin position="251"/>
        <end position="264"/>
    </location>
</feature>
<sequence>MMFHPSSGREGERVLSQEERALFRASGAGAPNTVPHMPVPAGMNHIISGRLGETVATPPVQPTRPPMADPNPRFCDGCQSNLSLRRFRCLCCPDFDLCETCAPLHPQSHPLVFIRSPWHQHWDRVFDMTTLVNKDGQPCDFSAPPDHHILKDLRNRIDQILFNEQEAMTNFVDAHRERTQRTQGLAQGSAQPLPQTDSTAAAALANPPPVAPHRVSSTISTPSIFPTPLFTPPTFDPTASHTFPRASPNPASQPPRQPLPPPPAMLHLTSGRAGQTTMPPPPSFGMGHFSSGRTGQDVLQRNTPPK</sequence>
<dbReference type="InterPro" id="IPR052260">
    <property type="entry name" value="Autophagy_Rcpt_SigReg"/>
</dbReference>
<dbReference type="PANTHER" id="PTHR15090:SF0">
    <property type="entry name" value="SEQUESTOSOME-1"/>
    <property type="match status" value="1"/>
</dbReference>
<dbReference type="GO" id="GO:0000423">
    <property type="term" value="P:mitophagy"/>
    <property type="evidence" value="ECO:0007669"/>
    <property type="project" value="TreeGrafter"/>
</dbReference>
<feature type="compositionally biased region" description="Polar residues" evidence="4">
    <location>
        <begin position="291"/>
        <end position="306"/>
    </location>
</feature>
<keyword evidence="3" id="KW-0862">Zinc</keyword>
<dbReference type="VEuPathDB" id="CryptoDB:Cvel_24937"/>
<dbReference type="InterPro" id="IPR000433">
    <property type="entry name" value="Znf_ZZ"/>
</dbReference>
<dbReference type="SMART" id="SM00291">
    <property type="entry name" value="ZnF_ZZ"/>
    <property type="match status" value="1"/>
</dbReference>
<name>A0A0G4H6W9_9ALVE</name>
<gene>
    <name evidence="6" type="ORF">Cvel_24937</name>
</gene>
<evidence type="ECO:0000256" key="1">
    <source>
        <dbReference type="ARBA" id="ARBA00022723"/>
    </source>
</evidence>
<dbReference type="GO" id="GO:0016235">
    <property type="term" value="C:aggresome"/>
    <property type="evidence" value="ECO:0007669"/>
    <property type="project" value="TreeGrafter"/>
</dbReference>
<organism evidence="6">
    <name type="scientific">Chromera velia CCMP2878</name>
    <dbReference type="NCBI Taxonomy" id="1169474"/>
    <lineage>
        <taxon>Eukaryota</taxon>
        <taxon>Sar</taxon>
        <taxon>Alveolata</taxon>
        <taxon>Colpodellida</taxon>
        <taxon>Chromeraceae</taxon>
        <taxon>Chromera</taxon>
    </lineage>
</organism>
<proteinExistence type="predicted"/>
<dbReference type="PANTHER" id="PTHR15090">
    <property type="entry name" value="SEQUESTOSOME 1-RELATED"/>
    <property type="match status" value="1"/>
</dbReference>
<dbReference type="InterPro" id="IPR043145">
    <property type="entry name" value="Znf_ZZ_sf"/>
</dbReference>
<keyword evidence="1" id="KW-0479">Metal-binding</keyword>
<evidence type="ECO:0000256" key="4">
    <source>
        <dbReference type="SAM" id="MobiDB-lite"/>
    </source>
</evidence>
<evidence type="ECO:0000256" key="2">
    <source>
        <dbReference type="ARBA" id="ARBA00022771"/>
    </source>
</evidence>
<keyword evidence="2" id="KW-0863">Zinc-finger</keyword>
<dbReference type="GO" id="GO:0005080">
    <property type="term" value="F:protein kinase C binding"/>
    <property type="evidence" value="ECO:0007669"/>
    <property type="project" value="TreeGrafter"/>
</dbReference>
<dbReference type="GO" id="GO:0044753">
    <property type="term" value="C:amphisome"/>
    <property type="evidence" value="ECO:0007669"/>
    <property type="project" value="TreeGrafter"/>
</dbReference>
<reference evidence="6" key="1">
    <citation type="submission" date="2014-11" db="EMBL/GenBank/DDBJ databases">
        <authorList>
            <person name="Otto D Thomas"/>
            <person name="Naeem Raeece"/>
        </authorList>
    </citation>
    <scope>NUCLEOTIDE SEQUENCE</scope>
</reference>
<dbReference type="GO" id="GO:0070530">
    <property type="term" value="F:K63-linked polyubiquitin modification-dependent protein binding"/>
    <property type="evidence" value="ECO:0007669"/>
    <property type="project" value="TreeGrafter"/>
</dbReference>
<dbReference type="GO" id="GO:0008270">
    <property type="term" value="F:zinc ion binding"/>
    <property type="evidence" value="ECO:0007669"/>
    <property type="project" value="UniProtKB-KW"/>
</dbReference>
<dbReference type="PROSITE" id="PS01357">
    <property type="entry name" value="ZF_ZZ_1"/>
    <property type="match status" value="1"/>
</dbReference>
<dbReference type="GO" id="GO:0007032">
    <property type="term" value="P:endosome organization"/>
    <property type="evidence" value="ECO:0007669"/>
    <property type="project" value="TreeGrafter"/>
</dbReference>
<dbReference type="EMBL" id="CDMZ01001939">
    <property type="protein sequence ID" value="CEM39563.1"/>
    <property type="molecule type" value="Genomic_DNA"/>
</dbReference>
<feature type="region of interest" description="Disordered" evidence="4">
    <location>
        <begin position="229"/>
        <end position="306"/>
    </location>
</feature>
<evidence type="ECO:0000313" key="6">
    <source>
        <dbReference type="EMBL" id="CEM39563.1"/>
    </source>
</evidence>
<protein>
    <recommendedName>
        <fullName evidence="5">ZZ-type domain-containing protein</fullName>
    </recommendedName>
</protein>
<dbReference type="CDD" id="cd02249">
    <property type="entry name" value="ZZ"/>
    <property type="match status" value="1"/>
</dbReference>
<feature type="domain" description="ZZ-type" evidence="5">
    <location>
        <begin position="75"/>
        <end position="101"/>
    </location>
</feature>
<feature type="compositionally biased region" description="Low complexity" evidence="4">
    <location>
        <begin position="236"/>
        <end position="250"/>
    </location>
</feature>
<dbReference type="SUPFAM" id="SSF57850">
    <property type="entry name" value="RING/U-box"/>
    <property type="match status" value="1"/>
</dbReference>